<evidence type="ECO:0000313" key="2">
    <source>
        <dbReference type="Proteomes" id="UP001474421"/>
    </source>
</evidence>
<evidence type="ECO:0000313" key="1">
    <source>
        <dbReference type="EMBL" id="KAK9398085.1"/>
    </source>
</evidence>
<gene>
    <name evidence="1" type="ORF">NXF25_021446</name>
</gene>
<dbReference type="AlphaFoldDB" id="A0AAW1B7X3"/>
<comment type="caution">
    <text evidence="1">The sequence shown here is derived from an EMBL/GenBank/DDBJ whole genome shotgun (WGS) entry which is preliminary data.</text>
</comment>
<organism evidence="1 2">
    <name type="scientific">Crotalus adamanteus</name>
    <name type="common">Eastern diamondback rattlesnake</name>
    <dbReference type="NCBI Taxonomy" id="8729"/>
    <lineage>
        <taxon>Eukaryota</taxon>
        <taxon>Metazoa</taxon>
        <taxon>Chordata</taxon>
        <taxon>Craniata</taxon>
        <taxon>Vertebrata</taxon>
        <taxon>Euteleostomi</taxon>
        <taxon>Lepidosauria</taxon>
        <taxon>Squamata</taxon>
        <taxon>Bifurcata</taxon>
        <taxon>Unidentata</taxon>
        <taxon>Episquamata</taxon>
        <taxon>Toxicofera</taxon>
        <taxon>Serpentes</taxon>
        <taxon>Colubroidea</taxon>
        <taxon>Viperidae</taxon>
        <taxon>Crotalinae</taxon>
        <taxon>Crotalus</taxon>
    </lineage>
</organism>
<keyword evidence="2" id="KW-1185">Reference proteome</keyword>
<dbReference type="EMBL" id="JAOTOJ010000008">
    <property type="protein sequence ID" value="KAK9398085.1"/>
    <property type="molecule type" value="Genomic_DNA"/>
</dbReference>
<name>A0AAW1B7X3_CROAD</name>
<dbReference type="Proteomes" id="UP001474421">
    <property type="component" value="Unassembled WGS sequence"/>
</dbReference>
<protein>
    <submittedName>
        <fullName evidence="1">Uncharacterized protein</fullName>
    </submittedName>
</protein>
<proteinExistence type="predicted"/>
<reference evidence="1 2" key="1">
    <citation type="journal article" date="2024" name="Proc. Natl. Acad. Sci. U.S.A.">
        <title>The genetic regulatory architecture and epigenomic basis for age-related changes in rattlesnake venom.</title>
        <authorList>
            <person name="Hogan M.P."/>
            <person name="Holding M.L."/>
            <person name="Nystrom G.S."/>
            <person name="Colston T.J."/>
            <person name="Bartlett D.A."/>
            <person name="Mason A.J."/>
            <person name="Ellsworth S.A."/>
            <person name="Rautsaw R.M."/>
            <person name="Lawrence K.C."/>
            <person name="Strickland J.L."/>
            <person name="He B."/>
            <person name="Fraser P."/>
            <person name="Margres M.J."/>
            <person name="Gilbert D.M."/>
            <person name="Gibbs H.L."/>
            <person name="Parkinson C.L."/>
            <person name="Rokyta D.R."/>
        </authorList>
    </citation>
    <scope>NUCLEOTIDE SEQUENCE [LARGE SCALE GENOMIC DNA]</scope>
    <source>
        <strain evidence="1">DRR0105</strain>
    </source>
</reference>
<accession>A0AAW1B7X3</accession>
<sequence>MYTWHGSARLQEKDWNGWVT</sequence>